<feature type="transmembrane region" description="Helical" evidence="13">
    <location>
        <begin position="12"/>
        <end position="31"/>
    </location>
</feature>
<proteinExistence type="inferred from homology"/>
<evidence type="ECO:0000256" key="12">
    <source>
        <dbReference type="RuleBase" id="RU003661"/>
    </source>
</evidence>
<evidence type="ECO:0000256" key="8">
    <source>
        <dbReference type="ARBA" id="ARBA00022989"/>
    </source>
</evidence>
<evidence type="ECO:0000313" key="14">
    <source>
        <dbReference type="EMBL" id="ARQ82109.1"/>
    </source>
</evidence>
<dbReference type="GO" id="GO:0015078">
    <property type="term" value="F:proton transmembrane transporter activity"/>
    <property type="evidence" value="ECO:0007669"/>
    <property type="project" value="InterPro"/>
</dbReference>
<evidence type="ECO:0000256" key="1">
    <source>
        <dbReference type="ARBA" id="ARBA00004304"/>
    </source>
</evidence>
<protein>
    <recommendedName>
        <fullName evidence="12">ATP synthase complex subunit 8</fullName>
    </recommendedName>
</protein>
<keyword evidence="8 13" id="KW-1133">Transmembrane helix</keyword>
<dbReference type="InterPro" id="IPR001421">
    <property type="entry name" value="ATP8_metazoa"/>
</dbReference>
<comment type="subcellular location">
    <subcellularLocation>
        <location evidence="1 12">Mitochondrion membrane</location>
        <topology evidence="1 12">Single-pass membrane protein</topology>
    </subcellularLocation>
</comment>
<dbReference type="GeneID" id="32950939"/>
<evidence type="ECO:0000256" key="4">
    <source>
        <dbReference type="ARBA" id="ARBA00022448"/>
    </source>
</evidence>
<dbReference type="CTD" id="4509"/>
<keyword evidence="6 12" id="KW-0812">Transmembrane</keyword>
<evidence type="ECO:0000256" key="7">
    <source>
        <dbReference type="ARBA" id="ARBA00022781"/>
    </source>
</evidence>
<organism evidence="14">
    <name type="scientific">Protegira songi</name>
    <dbReference type="NCBI Taxonomy" id="1986470"/>
    <lineage>
        <taxon>Eukaryota</taxon>
        <taxon>Metazoa</taxon>
        <taxon>Ecdysozoa</taxon>
        <taxon>Arthropoda</taxon>
        <taxon>Hexapoda</taxon>
        <taxon>Insecta</taxon>
        <taxon>Pterygota</taxon>
        <taxon>Neoptera</taxon>
        <taxon>Endopterygota</taxon>
        <taxon>Lepidoptera</taxon>
        <taxon>Glossata</taxon>
        <taxon>Ditrysia</taxon>
        <taxon>Noctuoidea</taxon>
        <taxon>Noctuidae</taxon>
        <taxon>Noctuinae</taxon>
        <taxon>Hadenini</taxon>
        <taxon>Protegira</taxon>
    </lineage>
</organism>
<dbReference type="GO" id="GO:0045259">
    <property type="term" value="C:proton-transporting ATP synthase complex"/>
    <property type="evidence" value="ECO:0007669"/>
    <property type="project" value="UniProtKB-KW"/>
</dbReference>
<dbReference type="GO" id="GO:0015986">
    <property type="term" value="P:proton motive force-driven ATP synthesis"/>
    <property type="evidence" value="ECO:0007669"/>
    <property type="project" value="InterPro"/>
</dbReference>
<evidence type="ECO:0000256" key="2">
    <source>
        <dbReference type="ARBA" id="ARBA00008892"/>
    </source>
</evidence>
<evidence type="ECO:0000256" key="6">
    <source>
        <dbReference type="ARBA" id="ARBA00022692"/>
    </source>
</evidence>
<accession>A0A1X9RPM0</accession>
<keyword evidence="7 12" id="KW-0375">Hydrogen ion transport</keyword>
<dbReference type="EMBL" id="KY379907">
    <property type="protein sequence ID" value="ARQ82109.1"/>
    <property type="molecule type" value="Genomic_DNA"/>
</dbReference>
<evidence type="ECO:0000256" key="5">
    <source>
        <dbReference type="ARBA" id="ARBA00022547"/>
    </source>
</evidence>
<dbReference type="Pfam" id="PF00895">
    <property type="entry name" value="ATP-synt_8"/>
    <property type="match status" value="1"/>
</dbReference>
<keyword evidence="10 12" id="KW-0496">Mitochondrion</keyword>
<gene>
    <name evidence="14" type="primary">ATP8</name>
</gene>
<keyword evidence="5 12" id="KW-0138">CF(0)</keyword>
<evidence type="ECO:0000256" key="10">
    <source>
        <dbReference type="ARBA" id="ARBA00023128"/>
    </source>
</evidence>
<dbReference type="GO" id="GO:0031966">
    <property type="term" value="C:mitochondrial membrane"/>
    <property type="evidence" value="ECO:0007669"/>
    <property type="project" value="UniProtKB-SubCell"/>
</dbReference>
<keyword evidence="4 12" id="KW-0813">Transport</keyword>
<geneLocation type="mitochondrion" evidence="14"/>
<dbReference type="AlphaFoldDB" id="A0A1X9RPM0"/>
<evidence type="ECO:0000256" key="3">
    <source>
        <dbReference type="ARBA" id="ARBA00011291"/>
    </source>
</evidence>
<evidence type="ECO:0000256" key="13">
    <source>
        <dbReference type="SAM" id="Phobius"/>
    </source>
</evidence>
<keyword evidence="11 13" id="KW-0472">Membrane</keyword>
<evidence type="ECO:0000256" key="11">
    <source>
        <dbReference type="ARBA" id="ARBA00023136"/>
    </source>
</evidence>
<evidence type="ECO:0000256" key="9">
    <source>
        <dbReference type="ARBA" id="ARBA00023065"/>
    </source>
</evidence>
<comment type="similarity">
    <text evidence="2 12">Belongs to the ATPase protein 8 family.</text>
</comment>
<dbReference type="RefSeq" id="YP_009379696.1">
    <property type="nucleotide sequence ID" value="NC_034938.1"/>
</dbReference>
<reference evidence="14" key="1">
    <citation type="journal article" date="2017" name="Conserv Genet Resour">
        <title>The complete mitochondrial genome of the monophagous moth Protegira songi (Lepidoptera: Noctuidae).</title>
        <authorList>
            <person name="Guo X.-H."/>
            <person name="Cheng M.-Y."/>
            <person name="Hou Y.-F."/>
            <person name="Deng T.-T."/>
            <person name="Zhao S."/>
            <person name="Yu H.-L."/>
            <person name="Xing L.-X."/>
        </authorList>
    </citation>
    <scope>NUCLEOTIDE SEQUENCE</scope>
</reference>
<comment type="subunit">
    <text evidence="3">F-type ATPases have 2 components, CF(1) - the catalytic core - and CF(0) - the membrane proton channel.</text>
</comment>
<keyword evidence="9 12" id="KW-0406">Ion transport</keyword>
<sequence>MPQMMPINWLFYFIFFLIIYLIFNIMNYYIFDKKIPNKNNNLFSPLKLKNFFWKW</sequence>
<name>A0A1X9RPM0_9NEOP</name>